<dbReference type="AlphaFoldDB" id="A0AAV4IF94"/>
<reference evidence="1 2" key="1">
    <citation type="journal article" date="2021" name="Elife">
        <title>Chloroplast acquisition without the gene transfer in kleptoplastic sea slugs, Plakobranchus ocellatus.</title>
        <authorList>
            <person name="Maeda T."/>
            <person name="Takahashi S."/>
            <person name="Yoshida T."/>
            <person name="Shimamura S."/>
            <person name="Takaki Y."/>
            <person name="Nagai Y."/>
            <person name="Toyoda A."/>
            <person name="Suzuki Y."/>
            <person name="Arimoto A."/>
            <person name="Ishii H."/>
            <person name="Satoh N."/>
            <person name="Nishiyama T."/>
            <person name="Hasebe M."/>
            <person name="Maruyama T."/>
            <person name="Minagawa J."/>
            <person name="Obokata J."/>
            <person name="Shigenobu S."/>
        </authorList>
    </citation>
    <scope>NUCLEOTIDE SEQUENCE [LARGE SCALE GENOMIC DNA]</scope>
</reference>
<protein>
    <submittedName>
        <fullName evidence="1">UDP-glucuronosyltransferase 2A1-like</fullName>
    </submittedName>
</protein>
<keyword evidence="2" id="KW-1185">Reference proteome</keyword>
<evidence type="ECO:0000313" key="1">
    <source>
        <dbReference type="EMBL" id="GFS08400.1"/>
    </source>
</evidence>
<organism evidence="1 2">
    <name type="scientific">Elysia marginata</name>
    <dbReference type="NCBI Taxonomy" id="1093978"/>
    <lineage>
        <taxon>Eukaryota</taxon>
        <taxon>Metazoa</taxon>
        <taxon>Spiralia</taxon>
        <taxon>Lophotrochozoa</taxon>
        <taxon>Mollusca</taxon>
        <taxon>Gastropoda</taxon>
        <taxon>Heterobranchia</taxon>
        <taxon>Euthyneura</taxon>
        <taxon>Panpulmonata</taxon>
        <taxon>Sacoglossa</taxon>
        <taxon>Placobranchoidea</taxon>
        <taxon>Plakobranchidae</taxon>
        <taxon>Elysia</taxon>
    </lineage>
</organism>
<gene>
    <name evidence="1" type="ORF">ElyMa_006594500</name>
</gene>
<comment type="caution">
    <text evidence="1">The sequence shown here is derived from an EMBL/GenBank/DDBJ whole genome shotgun (WGS) entry which is preliminary data.</text>
</comment>
<evidence type="ECO:0000313" key="2">
    <source>
        <dbReference type="Proteomes" id="UP000762676"/>
    </source>
</evidence>
<name>A0AAV4IF94_9GAST</name>
<dbReference type="EMBL" id="BMAT01013250">
    <property type="protein sequence ID" value="GFS08400.1"/>
    <property type="molecule type" value="Genomic_DNA"/>
</dbReference>
<accession>A0AAV4IF94</accession>
<dbReference type="Proteomes" id="UP000762676">
    <property type="component" value="Unassembled WGS sequence"/>
</dbReference>
<sequence length="118" mass="13645">MRVDFKATEMWFYRKILKVKGCDKRTNNNMLEELSAKRVILQAVAVRRLKCIGHAIGNKNFSLMATVRQGKKKASKHSITYMEDNRKASGMGMQEIVHEFLDSDSYWRRVVLTYGGGR</sequence>
<proteinExistence type="predicted"/>